<dbReference type="GO" id="GO:0008933">
    <property type="term" value="F:peptidoglycan lytic transglycosylase activity"/>
    <property type="evidence" value="ECO:0007669"/>
    <property type="project" value="InterPro"/>
</dbReference>
<dbReference type="RefSeq" id="WP_112651458.1">
    <property type="nucleotide sequence ID" value="NZ_CP043451.1"/>
</dbReference>
<sequence length="426" mass="47772">MKRLFTLTICLLSLQILQAETNTTNSVKSIKQINRVTKFNPDIVNTDTTILPVLNQSLPVSTYGGLYKRRLDSIRKDIQLDYNEYVQAYIDLYMHNRDEMGQVAGLTKYYFPIYEKAFREAGIPEEIKFLSIVESKLDPNAVSRVGATGLWQFMGTTAKTYGLNMDNYVDERRDPIQSSYAAAAYLKDAYQEFGDWLLAIASYNCGKSNVERAVEKAGGVTDFWSIRQYLPVETRGYVPAFIAMNYVMHYFNKHNIVAQACNFSTRTDTVMVKRVVPLSNVAQALDVSLREITILNPSYRMAVVNGSPKTPRRLIIPQTAKDHYAALYNVLNGVDAPVQPTPARPAATYAAVQYSPAKAERRMPTHHKVKRGETLASIADMFGCEVSDLKVWNHLKTNKAPIGAMLKVSAGEVAANVQDDGQYSKN</sequence>
<dbReference type="AlphaFoldDB" id="A0AAE6JI27"/>
<evidence type="ECO:0000313" key="5">
    <source>
        <dbReference type="EMBL" id="QTE51596.1"/>
    </source>
</evidence>
<dbReference type="InterPro" id="IPR008258">
    <property type="entry name" value="Transglycosylase_SLT_dom_1"/>
</dbReference>
<dbReference type="EMBL" id="CP071880">
    <property type="protein sequence ID" value="QTE51596.1"/>
    <property type="molecule type" value="Genomic_DNA"/>
</dbReference>
<accession>A0AAE6JI27</accession>
<dbReference type="InterPro" id="IPR023346">
    <property type="entry name" value="Lysozyme-like_dom_sf"/>
</dbReference>
<evidence type="ECO:0000256" key="2">
    <source>
        <dbReference type="SAM" id="SignalP"/>
    </source>
</evidence>
<dbReference type="Pfam" id="PF01476">
    <property type="entry name" value="LysM"/>
    <property type="match status" value="1"/>
</dbReference>
<keyword evidence="2" id="KW-0732">Signal</keyword>
<reference evidence="4 6" key="1">
    <citation type="submission" date="2019-08" db="EMBL/GenBank/DDBJ databases">
        <title>Comparative genome analysis confer to the adaptation heavy metal polluted environment.</title>
        <authorList>
            <person name="Li Y."/>
        </authorList>
    </citation>
    <scope>NUCLEOTIDE SEQUENCE [LARGE SCALE GENOMIC DNA]</scope>
    <source>
        <strain evidence="4 6">P2</strain>
    </source>
</reference>
<dbReference type="GO" id="GO:0016020">
    <property type="term" value="C:membrane"/>
    <property type="evidence" value="ECO:0007669"/>
    <property type="project" value="InterPro"/>
</dbReference>
<dbReference type="InterPro" id="IPR036779">
    <property type="entry name" value="LysM_dom_sf"/>
</dbReference>
<organism evidence="4 6">
    <name type="scientific">Mucilaginibacter rubeus</name>
    <dbReference type="NCBI Taxonomy" id="2027860"/>
    <lineage>
        <taxon>Bacteria</taxon>
        <taxon>Pseudomonadati</taxon>
        <taxon>Bacteroidota</taxon>
        <taxon>Sphingobacteriia</taxon>
        <taxon>Sphingobacteriales</taxon>
        <taxon>Sphingobacteriaceae</taxon>
        <taxon>Mucilaginibacter</taxon>
    </lineage>
</organism>
<evidence type="ECO:0000313" key="4">
    <source>
        <dbReference type="EMBL" id="QEM05881.1"/>
    </source>
</evidence>
<evidence type="ECO:0000256" key="1">
    <source>
        <dbReference type="ARBA" id="ARBA00007734"/>
    </source>
</evidence>
<dbReference type="PROSITE" id="PS51782">
    <property type="entry name" value="LYSM"/>
    <property type="match status" value="1"/>
</dbReference>
<feature type="signal peptide" evidence="2">
    <location>
        <begin position="1"/>
        <end position="19"/>
    </location>
</feature>
<evidence type="ECO:0000313" key="7">
    <source>
        <dbReference type="Proteomes" id="UP000663940"/>
    </source>
</evidence>
<dbReference type="PANTHER" id="PTHR37423">
    <property type="entry name" value="SOLUBLE LYTIC MUREIN TRANSGLYCOSYLASE-RELATED"/>
    <property type="match status" value="1"/>
</dbReference>
<feature type="domain" description="LysM" evidence="3">
    <location>
        <begin position="365"/>
        <end position="408"/>
    </location>
</feature>
<protein>
    <submittedName>
        <fullName evidence="4">Transglycosylase SLT domain-containing protein</fullName>
    </submittedName>
</protein>
<evidence type="ECO:0000259" key="3">
    <source>
        <dbReference type="PROSITE" id="PS51782"/>
    </source>
</evidence>
<proteinExistence type="inferred from homology"/>
<dbReference type="CDD" id="cd16894">
    <property type="entry name" value="MltD-like"/>
    <property type="match status" value="1"/>
</dbReference>
<dbReference type="Gene3D" id="3.10.350.10">
    <property type="entry name" value="LysM domain"/>
    <property type="match status" value="1"/>
</dbReference>
<dbReference type="InterPro" id="IPR000189">
    <property type="entry name" value="Transglyc_AS"/>
</dbReference>
<dbReference type="SUPFAM" id="SSF54106">
    <property type="entry name" value="LysM domain"/>
    <property type="match status" value="1"/>
</dbReference>
<dbReference type="InterPro" id="IPR018392">
    <property type="entry name" value="LysM"/>
</dbReference>
<dbReference type="CDD" id="cd00118">
    <property type="entry name" value="LysM"/>
    <property type="match status" value="1"/>
</dbReference>
<dbReference type="SMART" id="SM00257">
    <property type="entry name" value="LysM"/>
    <property type="match status" value="1"/>
</dbReference>
<dbReference type="PROSITE" id="PS00922">
    <property type="entry name" value="TRANSGLYCOSYLASE"/>
    <property type="match status" value="1"/>
</dbReference>
<gene>
    <name evidence="4" type="ORF">DIU31_021065</name>
    <name evidence="5" type="ORF">J3L21_06415</name>
</gene>
<dbReference type="Proteomes" id="UP000663940">
    <property type="component" value="Chromosome"/>
</dbReference>
<dbReference type="SUPFAM" id="SSF53955">
    <property type="entry name" value="Lysozyme-like"/>
    <property type="match status" value="1"/>
</dbReference>
<dbReference type="PANTHER" id="PTHR37423:SF2">
    <property type="entry name" value="MEMBRANE-BOUND LYTIC MUREIN TRANSGLYCOSYLASE C"/>
    <property type="match status" value="1"/>
</dbReference>
<dbReference type="GO" id="GO:0000270">
    <property type="term" value="P:peptidoglycan metabolic process"/>
    <property type="evidence" value="ECO:0007669"/>
    <property type="project" value="InterPro"/>
</dbReference>
<dbReference type="EMBL" id="CP043451">
    <property type="protein sequence ID" value="QEM05881.1"/>
    <property type="molecule type" value="Genomic_DNA"/>
</dbReference>
<dbReference type="Gene3D" id="1.10.530.10">
    <property type="match status" value="1"/>
</dbReference>
<dbReference type="Proteomes" id="UP000250557">
    <property type="component" value="Chromosome"/>
</dbReference>
<evidence type="ECO:0000313" key="6">
    <source>
        <dbReference type="Proteomes" id="UP000250557"/>
    </source>
</evidence>
<name>A0AAE6JI27_9SPHI</name>
<feature type="chain" id="PRO_5042043093" evidence="2">
    <location>
        <begin position="20"/>
        <end position="426"/>
    </location>
</feature>
<reference evidence="5 7" key="2">
    <citation type="submission" date="2021-03" db="EMBL/GenBank/DDBJ databases">
        <title>Mucilaginibacter strains isolated from gold and copper mining confer multi heavy-metal resistance.</title>
        <authorList>
            <person name="Li Y."/>
        </authorList>
    </citation>
    <scope>NUCLEOTIDE SEQUENCE [LARGE SCALE GENOMIC DNA]</scope>
    <source>
        <strain evidence="5 7">P2-4</strain>
    </source>
</reference>
<dbReference type="Pfam" id="PF01464">
    <property type="entry name" value="SLT"/>
    <property type="match status" value="1"/>
</dbReference>
<keyword evidence="7" id="KW-1185">Reference proteome</keyword>
<comment type="similarity">
    <text evidence="1">Belongs to the transglycosylase Slt family.</text>
</comment>